<accession>A0A2Z6PLU2</accession>
<evidence type="ECO:0000256" key="3">
    <source>
        <dbReference type="ARBA" id="ARBA00022722"/>
    </source>
</evidence>
<dbReference type="GO" id="GO:0003676">
    <property type="term" value="F:nucleic acid binding"/>
    <property type="evidence" value="ECO:0007669"/>
    <property type="project" value="InterPro"/>
</dbReference>
<dbReference type="PANTHER" id="PTHR48475:SF1">
    <property type="entry name" value="RNASE H TYPE-1 DOMAIN-CONTAINING PROTEIN"/>
    <property type="match status" value="1"/>
</dbReference>
<dbReference type="Gene3D" id="3.10.10.10">
    <property type="entry name" value="HIV Type 1 Reverse Transcriptase, subunit A, domain 1"/>
    <property type="match status" value="1"/>
</dbReference>
<evidence type="ECO:0000259" key="7">
    <source>
        <dbReference type="PROSITE" id="PS50879"/>
    </source>
</evidence>
<name>A0A2Z6PLU2_TRISU</name>
<dbReference type="Pfam" id="PF17917">
    <property type="entry name" value="RT_RNaseH"/>
    <property type="match status" value="1"/>
</dbReference>
<proteinExistence type="predicted"/>
<gene>
    <name evidence="8" type="ORF">TSUD_418440</name>
</gene>
<evidence type="ECO:0000256" key="5">
    <source>
        <dbReference type="ARBA" id="ARBA00022801"/>
    </source>
</evidence>
<dbReference type="Gene3D" id="3.30.70.270">
    <property type="match status" value="2"/>
</dbReference>
<keyword evidence="3" id="KW-0540">Nuclease</keyword>
<evidence type="ECO:0000313" key="9">
    <source>
        <dbReference type="Proteomes" id="UP000242715"/>
    </source>
</evidence>
<keyword evidence="9" id="KW-1185">Reference proteome</keyword>
<dbReference type="InterPro" id="IPR043502">
    <property type="entry name" value="DNA/RNA_pol_sf"/>
</dbReference>
<keyword evidence="5" id="KW-0378">Hydrolase</keyword>
<dbReference type="PANTHER" id="PTHR48475">
    <property type="entry name" value="RIBONUCLEASE H"/>
    <property type="match status" value="1"/>
</dbReference>
<dbReference type="Pfam" id="PF13456">
    <property type="entry name" value="RVT_3"/>
    <property type="match status" value="1"/>
</dbReference>
<evidence type="ECO:0000256" key="2">
    <source>
        <dbReference type="ARBA" id="ARBA00022695"/>
    </source>
</evidence>
<dbReference type="InterPro" id="IPR041373">
    <property type="entry name" value="RT_RNaseH"/>
</dbReference>
<evidence type="ECO:0000256" key="4">
    <source>
        <dbReference type="ARBA" id="ARBA00022759"/>
    </source>
</evidence>
<keyword evidence="6" id="KW-0695">RNA-directed DNA polymerase</keyword>
<dbReference type="CDD" id="cd01647">
    <property type="entry name" value="RT_LTR"/>
    <property type="match status" value="1"/>
</dbReference>
<evidence type="ECO:0000313" key="8">
    <source>
        <dbReference type="EMBL" id="GAU52025.1"/>
    </source>
</evidence>
<dbReference type="Gene3D" id="3.30.420.10">
    <property type="entry name" value="Ribonuclease H-like superfamily/Ribonuclease H"/>
    <property type="match status" value="1"/>
</dbReference>
<dbReference type="Proteomes" id="UP000242715">
    <property type="component" value="Unassembled WGS sequence"/>
</dbReference>
<keyword evidence="4" id="KW-0255">Endonuclease</keyword>
<dbReference type="SUPFAM" id="SSF56672">
    <property type="entry name" value="DNA/RNA polymerases"/>
    <property type="match status" value="1"/>
</dbReference>
<reference evidence="9" key="1">
    <citation type="journal article" date="2017" name="Front. Plant Sci.">
        <title>Climate Clever Clovers: New Paradigm to Reduce the Environmental Footprint of Ruminants by Breeding Low Methanogenic Forages Utilizing Haplotype Variation.</title>
        <authorList>
            <person name="Kaur P."/>
            <person name="Appels R."/>
            <person name="Bayer P.E."/>
            <person name="Keeble-Gagnere G."/>
            <person name="Wang J."/>
            <person name="Hirakawa H."/>
            <person name="Shirasawa K."/>
            <person name="Vercoe P."/>
            <person name="Stefanova K."/>
            <person name="Durmic Z."/>
            <person name="Nichols P."/>
            <person name="Revell C."/>
            <person name="Isobe S.N."/>
            <person name="Edwards D."/>
            <person name="Erskine W."/>
        </authorList>
    </citation>
    <scope>NUCLEOTIDE SEQUENCE [LARGE SCALE GENOMIC DNA]</scope>
    <source>
        <strain evidence="9">cv. Daliak</strain>
    </source>
</reference>
<keyword evidence="2" id="KW-0548">Nucleotidyltransferase</keyword>
<sequence>MDGFSGYNQIKMSPEDMEKTTFITPWGTFCYKVMPFGLKNAGATYQRAMVTLFHDMIHKELEVYVDDMIAKSQTEEDHLVHLHKLFVRLRKFKLRLNPNKCTFGARSGKLLGFIEVRGFLGRLNYIARFISHLTATCEPIFKLLRKDQAIKWNDNCQEAFDRIKQYLQEPPILVPPVPGRLLIMYLTVLDGSMGCVLGQHDETGRKEHAIYFLSKKFTDCESRYTSLEKTCCALAWAARRLRQYMLTHTTWLISKMDPIKYIFERPALTGKIARWQMLLSEYDIQYVTQKAIKGSVLSEHLAHQPLEEYQPIKFDFADEDIMVLNDEKVIGDDEGPEPGARWKLAFDGASNAMGHGIGAVLISPRNGYTPFTARLCFDCTNNMAEYEACIMGLEAAINHRVKILEVYGDSALVIYQVKGEWETRHPKLIPYRAHVVKLTEYFDEITFHHIPREENQVADALATLSSMYKVRFWNEAPIITVERKDEPVVCTVAEEEHDDKPWFYDIKRYLEKQEYPGNASATDK</sequence>
<dbReference type="GO" id="GO:0003964">
    <property type="term" value="F:RNA-directed DNA polymerase activity"/>
    <property type="evidence" value="ECO:0007669"/>
    <property type="project" value="UniProtKB-KW"/>
</dbReference>
<feature type="non-terminal residue" evidence="8">
    <location>
        <position position="524"/>
    </location>
</feature>
<dbReference type="SUPFAM" id="SSF53098">
    <property type="entry name" value="Ribonuclease H-like"/>
    <property type="match status" value="1"/>
</dbReference>
<dbReference type="OrthoDB" id="101614at2759"/>
<dbReference type="EMBL" id="DF976813">
    <property type="protein sequence ID" value="GAU52025.1"/>
    <property type="molecule type" value="Genomic_DNA"/>
</dbReference>
<dbReference type="GO" id="GO:0004523">
    <property type="term" value="F:RNA-DNA hybrid ribonuclease activity"/>
    <property type="evidence" value="ECO:0007669"/>
    <property type="project" value="InterPro"/>
</dbReference>
<dbReference type="InterPro" id="IPR000477">
    <property type="entry name" value="RT_dom"/>
</dbReference>
<dbReference type="InterPro" id="IPR012337">
    <property type="entry name" value="RNaseH-like_sf"/>
</dbReference>
<dbReference type="InterPro" id="IPR043128">
    <property type="entry name" value="Rev_trsase/Diguanyl_cyclase"/>
</dbReference>
<dbReference type="PROSITE" id="PS50879">
    <property type="entry name" value="RNASE_H_1"/>
    <property type="match status" value="1"/>
</dbReference>
<evidence type="ECO:0000256" key="6">
    <source>
        <dbReference type="ARBA" id="ARBA00022918"/>
    </source>
</evidence>
<evidence type="ECO:0000256" key="1">
    <source>
        <dbReference type="ARBA" id="ARBA00022679"/>
    </source>
</evidence>
<dbReference type="InterPro" id="IPR036397">
    <property type="entry name" value="RNaseH_sf"/>
</dbReference>
<dbReference type="Pfam" id="PF00078">
    <property type="entry name" value="RVT_1"/>
    <property type="match status" value="1"/>
</dbReference>
<protein>
    <recommendedName>
        <fullName evidence="7">RNase H type-1 domain-containing protein</fullName>
    </recommendedName>
</protein>
<feature type="domain" description="RNase H type-1" evidence="7">
    <location>
        <begin position="338"/>
        <end position="467"/>
    </location>
</feature>
<dbReference type="InterPro" id="IPR002156">
    <property type="entry name" value="RNaseH_domain"/>
</dbReference>
<dbReference type="AlphaFoldDB" id="A0A2Z6PLU2"/>
<organism evidence="8 9">
    <name type="scientific">Trifolium subterraneum</name>
    <name type="common">Subterranean clover</name>
    <dbReference type="NCBI Taxonomy" id="3900"/>
    <lineage>
        <taxon>Eukaryota</taxon>
        <taxon>Viridiplantae</taxon>
        <taxon>Streptophyta</taxon>
        <taxon>Embryophyta</taxon>
        <taxon>Tracheophyta</taxon>
        <taxon>Spermatophyta</taxon>
        <taxon>Magnoliopsida</taxon>
        <taxon>eudicotyledons</taxon>
        <taxon>Gunneridae</taxon>
        <taxon>Pentapetalae</taxon>
        <taxon>rosids</taxon>
        <taxon>fabids</taxon>
        <taxon>Fabales</taxon>
        <taxon>Fabaceae</taxon>
        <taxon>Papilionoideae</taxon>
        <taxon>50 kb inversion clade</taxon>
        <taxon>NPAAA clade</taxon>
        <taxon>Hologalegina</taxon>
        <taxon>IRL clade</taxon>
        <taxon>Trifolieae</taxon>
        <taxon>Trifolium</taxon>
    </lineage>
</organism>
<keyword evidence="1" id="KW-0808">Transferase</keyword>
<dbReference type="CDD" id="cd09279">
    <property type="entry name" value="RNase_HI_like"/>
    <property type="match status" value="1"/>
</dbReference>